<dbReference type="InterPro" id="IPR036615">
    <property type="entry name" value="Mur_ligase_C_dom_sf"/>
</dbReference>
<gene>
    <name evidence="11" type="ORF">K1I37_17030</name>
</gene>
<evidence type="ECO:0000256" key="8">
    <source>
        <dbReference type="ARBA" id="ARBA00030592"/>
    </source>
</evidence>
<reference evidence="12" key="1">
    <citation type="journal article" date="2022" name="G3 (Bethesda)">
        <title>Unveiling the complete genome sequence of Alicyclobacillus acidoterrestris DSM 3922T, a taint-producing strain.</title>
        <authorList>
            <person name="Leonardo I.C."/>
            <person name="Barreto Crespo M.T."/>
            <person name="Gaspar F.B."/>
        </authorList>
    </citation>
    <scope>NUCLEOTIDE SEQUENCE [LARGE SCALE GENOMIC DNA]</scope>
    <source>
        <strain evidence="12">DSM 3922</strain>
    </source>
</reference>
<evidence type="ECO:0000313" key="11">
    <source>
        <dbReference type="EMBL" id="UNO48353.1"/>
    </source>
</evidence>
<dbReference type="NCBIfam" id="TIGR01499">
    <property type="entry name" value="folC"/>
    <property type="match status" value="1"/>
</dbReference>
<keyword evidence="6" id="KW-0067">ATP-binding</keyword>
<dbReference type="InterPro" id="IPR036565">
    <property type="entry name" value="Mur-like_cat_sf"/>
</dbReference>
<dbReference type="Proteomes" id="UP000829401">
    <property type="component" value="Chromosome"/>
</dbReference>
<evidence type="ECO:0000313" key="12">
    <source>
        <dbReference type="Proteomes" id="UP000829401"/>
    </source>
</evidence>
<dbReference type="STRING" id="1356854.N007_09655"/>
<keyword evidence="7" id="KW-0460">Magnesium</keyword>
<dbReference type="KEGG" id="aaco:K1I37_17030"/>
<dbReference type="Pfam" id="PF02875">
    <property type="entry name" value="Mur_ligase_C"/>
    <property type="match status" value="1"/>
</dbReference>
<evidence type="ECO:0000256" key="6">
    <source>
        <dbReference type="ARBA" id="ARBA00022840"/>
    </source>
</evidence>
<evidence type="ECO:0000256" key="3">
    <source>
        <dbReference type="ARBA" id="ARBA00022598"/>
    </source>
</evidence>
<evidence type="ECO:0000256" key="1">
    <source>
        <dbReference type="ARBA" id="ARBA00008276"/>
    </source>
</evidence>
<protein>
    <recommendedName>
        <fullName evidence="2">tetrahydrofolate synthase</fullName>
        <ecNumber evidence="2">6.3.2.17</ecNumber>
    </recommendedName>
    <alternativeName>
        <fullName evidence="8">Tetrahydrofolylpolyglutamate synthase</fullName>
    </alternativeName>
</protein>
<dbReference type="InterPro" id="IPR001645">
    <property type="entry name" value="Folylpolyglutamate_synth"/>
</dbReference>
<dbReference type="SUPFAM" id="SSF53623">
    <property type="entry name" value="MurD-like peptide ligases, catalytic domain"/>
    <property type="match status" value="1"/>
</dbReference>
<comment type="similarity">
    <text evidence="1">Belongs to the folylpolyglutamate synthase family.</text>
</comment>
<feature type="domain" description="Mur ligase C-terminal" evidence="10">
    <location>
        <begin position="315"/>
        <end position="433"/>
    </location>
</feature>
<keyword evidence="5" id="KW-0547">Nucleotide-binding</keyword>
<evidence type="ECO:0000259" key="10">
    <source>
        <dbReference type="Pfam" id="PF02875"/>
    </source>
</evidence>
<accession>A0A9E7CVI9</accession>
<dbReference type="InterPro" id="IPR004101">
    <property type="entry name" value="Mur_ligase_C"/>
</dbReference>
<dbReference type="GO" id="GO:0005737">
    <property type="term" value="C:cytoplasm"/>
    <property type="evidence" value="ECO:0007669"/>
    <property type="project" value="TreeGrafter"/>
</dbReference>
<comment type="catalytic activity">
    <reaction evidence="9">
        <text>(6S)-5,6,7,8-tetrahydrofolyl-(gamma-L-Glu)(n) + L-glutamate + ATP = (6S)-5,6,7,8-tetrahydrofolyl-(gamma-L-Glu)(n+1) + ADP + phosphate + H(+)</text>
        <dbReference type="Rhea" id="RHEA:10580"/>
        <dbReference type="Rhea" id="RHEA-COMP:14738"/>
        <dbReference type="Rhea" id="RHEA-COMP:14740"/>
        <dbReference type="ChEBI" id="CHEBI:15378"/>
        <dbReference type="ChEBI" id="CHEBI:29985"/>
        <dbReference type="ChEBI" id="CHEBI:30616"/>
        <dbReference type="ChEBI" id="CHEBI:43474"/>
        <dbReference type="ChEBI" id="CHEBI:141005"/>
        <dbReference type="ChEBI" id="CHEBI:456216"/>
        <dbReference type="EC" id="6.3.2.17"/>
    </reaction>
</comment>
<dbReference type="RefSeq" id="WP_021296987.1">
    <property type="nucleotide sequence ID" value="NZ_AURB01000141.1"/>
</dbReference>
<evidence type="ECO:0000256" key="5">
    <source>
        <dbReference type="ARBA" id="ARBA00022741"/>
    </source>
</evidence>
<proteinExistence type="inferred from homology"/>
<dbReference type="EMBL" id="CP080467">
    <property type="protein sequence ID" value="UNO48353.1"/>
    <property type="molecule type" value="Genomic_DNA"/>
</dbReference>
<keyword evidence="3" id="KW-0436">Ligase</keyword>
<dbReference type="GO" id="GO:0004326">
    <property type="term" value="F:tetrahydrofolylpolyglutamate synthase activity"/>
    <property type="evidence" value="ECO:0007669"/>
    <property type="project" value="UniProtKB-EC"/>
</dbReference>
<dbReference type="Gene3D" id="3.40.1190.10">
    <property type="entry name" value="Mur-like, catalytic domain"/>
    <property type="match status" value="1"/>
</dbReference>
<dbReference type="AlphaFoldDB" id="T0BW93"/>
<dbReference type="SUPFAM" id="SSF53244">
    <property type="entry name" value="MurD-like peptide ligases, peptide-binding domain"/>
    <property type="match status" value="1"/>
</dbReference>
<dbReference type="PANTHER" id="PTHR11136">
    <property type="entry name" value="FOLYLPOLYGLUTAMATE SYNTHASE-RELATED"/>
    <property type="match status" value="1"/>
</dbReference>
<dbReference type="GO" id="GO:0046872">
    <property type="term" value="F:metal ion binding"/>
    <property type="evidence" value="ECO:0007669"/>
    <property type="project" value="UniProtKB-KW"/>
</dbReference>
<dbReference type="eggNOG" id="COG0285">
    <property type="taxonomic scope" value="Bacteria"/>
</dbReference>
<dbReference type="PANTHER" id="PTHR11136:SF0">
    <property type="entry name" value="DIHYDROFOLATE SYNTHETASE-RELATED"/>
    <property type="match status" value="1"/>
</dbReference>
<evidence type="ECO:0000256" key="2">
    <source>
        <dbReference type="ARBA" id="ARBA00013025"/>
    </source>
</evidence>
<keyword evidence="4" id="KW-0479">Metal-binding</keyword>
<dbReference type="GO" id="GO:0008841">
    <property type="term" value="F:dihydrofolate synthase activity"/>
    <property type="evidence" value="ECO:0007669"/>
    <property type="project" value="TreeGrafter"/>
</dbReference>
<evidence type="ECO:0000256" key="4">
    <source>
        <dbReference type="ARBA" id="ARBA00022723"/>
    </source>
</evidence>
<accession>T0BW93</accession>
<dbReference type="EC" id="6.3.2.17" evidence="2"/>
<sequence>MEREATQLEQEVTKMITWIFESYTRVPAVKRAGYDRDVRHPEWTRWLLDAVGRPDESMYNVAVTGSKGKGTHAILLAAVLERLGLRVGLFTSPHLVDFLERIRINGLTVPNEDFVRLARCVKLAARDARLPSDEYFGPVGLVAVMASLWFREQKTDVNVFELGRGALHDDVNQVVHQGALLTPIFPEHLDKLGPTWSDVVREKLGVITAQTKWAVSYTQAPEVEGQIAAHFGDCKVTSRLLGRDFSYELVNGTGGAQTVYAHAEGVKHRAVVGPELALYAGNVAVSLVAAHHVLKSLKRSGDAIEVNLSGLRLPGRMQVISKEPTCLVDGAIHAVNAQFVVKWLKAVQPTGKITAVLSLPDDKDAVGVISTLAPYVHAFVFTTSSNPHLRYTRDYTAVATEQGVQSFVEPDVEIAVHRARDAAHKEDTLLFLGTQSYVGDVLRLFDVPTQSLWGNGFGQGRGLH</sequence>
<keyword evidence="12" id="KW-1185">Reference proteome</keyword>
<name>T0BW93_ALIAG</name>
<organism evidence="11 12">
    <name type="scientific">Alicyclobacillus acidoterrestris (strain ATCC 49025 / DSM 3922 / CIP 106132 / NCIMB 13137 / GD3B)</name>
    <dbReference type="NCBI Taxonomy" id="1356854"/>
    <lineage>
        <taxon>Bacteria</taxon>
        <taxon>Bacillati</taxon>
        <taxon>Bacillota</taxon>
        <taxon>Bacilli</taxon>
        <taxon>Bacillales</taxon>
        <taxon>Alicyclobacillaceae</taxon>
        <taxon>Alicyclobacillus</taxon>
    </lineage>
</organism>
<dbReference type="OrthoDB" id="9809356at2"/>
<evidence type="ECO:0000256" key="9">
    <source>
        <dbReference type="ARBA" id="ARBA00047493"/>
    </source>
</evidence>
<evidence type="ECO:0000256" key="7">
    <source>
        <dbReference type="ARBA" id="ARBA00022842"/>
    </source>
</evidence>
<dbReference type="GO" id="GO:0005524">
    <property type="term" value="F:ATP binding"/>
    <property type="evidence" value="ECO:0007669"/>
    <property type="project" value="UniProtKB-KW"/>
</dbReference>
<dbReference type="Gene3D" id="3.90.190.20">
    <property type="entry name" value="Mur ligase, C-terminal domain"/>
    <property type="match status" value="1"/>
</dbReference>